<evidence type="ECO:0000313" key="4">
    <source>
        <dbReference type="Proteomes" id="UP000003571"/>
    </source>
</evidence>
<proteinExistence type="predicted"/>
<evidence type="ECO:0000256" key="2">
    <source>
        <dbReference type="SAM" id="SignalP"/>
    </source>
</evidence>
<dbReference type="RefSeq" id="WP_002703272.1">
    <property type="nucleotide sequence ID" value="NZ_AGRW01000040.1"/>
</dbReference>
<keyword evidence="4" id="KW-1185">Reference proteome</keyword>
<evidence type="ECO:0000313" key="3">
    <source>
        <dbReference type="EMBL" id="EIC02413.1"/>
    </source>
</evidence>
<feature type="chain" id="PRO_5003609184" description="Lipoprotein" evidence="2">
    <location>
        <begin position="22"/>
        <end position="304"/>
    </location>
</feature>
<evidence type="ECO:0008006" key="5">
    <source>
        <dbReference type="Google" id="ProtNLM"/>
    </source>
</evidence>
<dbReference type="PATRIC" id="fig|907348.3.peg.927"/>
<sequence length="304" mass="32586">MKKLAKSILAAGAVCIALSFAACSEDDEDDGTPETKVELPASKGENPFTGKSWKKESSGEGYSASTTYAFESGTVTKTDAWNDGEDSGNSETTYKYTYDADKSLVYLAPSKFSGTAQDGKEYSYSSVSEAEALLKEYGYTGDNFAAEKAGFAADFATKTVYKYEIADKALKLTEYFDGTFPISVEFGRYDSESGLAIWLLGGKISVSKNSEEGGEEKYSVYPTFEGETFSGTVYSVGEDEETDSRTFTSVGTVSGTYAASGTGTEGCTVKITFTAIPDSISIVAKNTEYTLTQETGEDTYTLVE</sequence>
<organism evidence="3 4">
    <name type="scientific">Treponema saccharophilum DSM 2985</name>
    <dbReference type="NCBI Taxonomy" id="907348"/>
    <lineage>
        <taxon>Bacteria</taxon>
        <taxon>Pseudomonadati</taxon>
        <taxon>Spirochaetota</taxon>
        <taxon>Spirochaetia</taxon>
        <taxon>Spirochaetales</taxon>
        <taxon>Treponemataceae</taxon>
        <taxon>Treponema</taxon>
    </lineage>
</organism>
<dbReference type="AlphaFoldDB" id="H7EJ99"/>
<protein>
    <recommendedName>
        <fullName evidence="5">Lipoprotein</fullName>
    </recommendedName>
</protein>
<comment type="caution">
    <text evidence="3">The sequence shown here is derived from an EMBL/GenBank/DDBJ whole genome shotgun (WGS) entry which is preliminary data.</text>
</comment>
<feature type="region of interest" description="Disordered" evidence="1">
    <location>
        <begin position="25"/>
        <end position="61"/>
    </location>
</feature>
<dbReference type="Proteomes" id="UP000003571">
    <property type="component" value="Unassembled WGS sequence"/>
</dbReference>
<feature type="signal peptide" evidence="2">
    <location>
        <begin position="1"/>
        <end position="21"/>
    </location>
</feature>
<accession>H7EJ99</accession>
<keyword evidence="2" id="KW-0732">Signal</keyword>
<dbReference type="PROSITE" id="PS51257">
    <property type="entry name" value="PROKAR_LIPOPROTEIN"/>
    <property type="match status" value="1"/>
</dbReference>
<dbReference type="EMBL" id="AGRW01000040">
    <property type="protein sequence ID" value="EIC02413.1"/>
    <property type="molecule type" value="Genomic_DNA"/>
</dbReference>
<reference evidence="3 4" key="1">
    <citation type="submission" date="2011-09" db="EMBL/GenBank/DDBJ databases">
        <title>The draft genome of Treponema saccharophilum DSM 2985.</title>
        <authorList>
            <consortium name="US DOE Joint Genome Institute (JGI-PGF)"/>
            <person name="Lucas S."/>
            <person name="Copeland A."/>
            <person name="Lapidus A."/>
            <person name="Glavina del Rio T."/>
            <person name="Dalin E."/>
            <person name="Tice H."/>
            <person name="Bruce D."/>
            <person name="Goodwin L."/>
            <person name="Pitluck S."/>
            <person name="Peters L."/>
            <person name="Kyrpides N."/>
            <person name="Mavromatis K."/>
            <person name="Ivanova N."/>
            <person name="Markowitz V."/>
            <person name="Cheng J.-F."/>
            <person name="Hugenholtz P."/>
            <person name="Woyke T."/>
            <person name="Wu D."/>
            <person name="Gronow S."/>
            <person name="Wellnitz S."/>
            <person name="Brambilla E."/>
            <person name="Klenk H.-P."/>
            <person name="Eisen J.A."/>
        </authorList>
    </citation>
    <scope>NUCLEOTIDE SEQUENCE [LARGE SCALE GENOMIC DNA]</scope>
    <source>
        <strain evidence="3 4">DSM 2985</strain>
    </source>
</reference>
<gene>
    <name evidence="3" type="ORF">TresaDRAFT_1860</name>
</gene>
<evidence type="ECO:0000256" key="1">
    <source>
        <dbReference type="SAM" id="MobiDB-lite"/>
    </source>
</evidence>
<name>H7EJ99_9SPIR</name>